<dbReference type="GO" id="GO:0042597">
    <property type="term" value="C:periplasmic space"/>
    <property type="evidence" value="ECO:0007669"/>
    <property type="project" value="UniProtKB-SubCell"/>
</dbReference>
<dbReference type="PANTHER" id="PTHR30024">
    <property type="entry name" value="ALIPHATIC SULFONATES-BINDING PROTEIN-RELATED"/>
    <property type="match status" value="1"/>
</dbReference>
<dbReference type="CDD" id="cd01008">
    <property type="entry name" value="PBP2_NrtA_SsuA_CpmA_like"/>
    <property type="match status" value="1"/>
</dbReference>
<comment type="subcellular location">
    <subcellularLocation>
        <location evidence="1">Periplasm</location>
    </subcellularLocation>
</comment>
<reference evidence="5 6" key="1">
    <citation type="submission" date="2019-06" db="EMBL/GenBank/DDBJ databases">
        <title>Sequencing the genomes of 1000 actinobacteria strains.</title>
        <authorList>
            <person name="Klenk H.-P."/>
        </authorList>
    </citation>
    <scope>NUCLEOTIDE SEQUENCE [LARGE SCALE GENOMIC DNA]</scope>
    <source>
        <strain evidence="5 6">DSM 45301</strain>
    </source>
</reference>
<dbReference type="EMBL" id="VFPA01000002">
    <property type="protein sequence ID" value="TQM11036.1"/>
    <property type="molecule type" value="Genomic_DNA"/>
</dbReference>
<dbReference type="AlphaFoldDB" id="A0A543DNX8"/>
<keyword evidence="3" id="KW-0732">Signal</keyword>
<evidence type="ECO:0000256" key="2">
    <source>
        <dbReference type="ARBA" id="ARBA00010742"/>
    </source>
</evidence>
<proteinExistence type="inferred from homology"/>
<keyword evidence="6" id="KW-1185">Reference proteome</keyword>
<evidence type="ECO:0000256" key="1">
    <source>
        <dbReference type="ARBA" id="ARBA00004418"/>
    </source>
</evidence>
<dbReference type="SUPFAM" id="SSF53850">
    <property type="entry name" value="Periplasmic binding protein-like II"/>
    <property type="match status" value="1"/>
</dbReference>
<dbReference type="Proteomes" id="UP000315677">
    <property type="component" value="Unassembled WGS sequence"/>
</dbReference>
<evidence type="ECO:0000313" key="6">
    <source>
        <dbReference type="Proteomes" id="UP000315677"/>
    </source>
</evidence>
<dbReference type="Pfam" id="PF09084">
    <property type="entry name" value="NMT1"/>
    <property type="match status" value="1"/>
</dbReference>
<evidence type="ECO:0000256" key="3">
    <source>
        <dbReference type="ARBA" id="ARBA00022729"/>
    </source>
</evidence>
<organism evidence="5 6">
    <name type="scientific">Pseudonocardia kunmingensis</name>
    <dbReference type="NCBI Taxonomy" id="630975"/>
    <lineage>
        <taxon>Bacteria</taxon>
        <taxon>Bacillati</taxon>
        <taxon>Actinomycetota</taxon>
        <taxon>Actinomycetes</taxon>
        <taxon>Pseudonocardiales</taxon>
        <taxon>Pseudonocardiaceae</taxon>
        <taxon>Pseudonocardia</taxon>
    </lineage>
</organism>
<evidence type="ECO:0000313" key="5">
    <source>
        <dbReference type="EMBL" id="TQM11036.1"/>
    </source>
</evidence>
<dbReference type="Gene3D" id="3.40.190.10">
    <property type="entry name" value="Periplasmic binding protein-like II"/>
    <property type="match status" value="2"/>
</dbReference>
<name>A0A543DNX8_9PSEU</name>
<comment type="caution">
    <text evidence="5">The sequence shown here is derived from an EMBL/GenBank/DDBJ whole genome shotgun (WGS) entry which is preliminary data.</text>
</comment>
<dbReference type="OrthoDB" id="3567080at2"/>
<sequence>MQTAARSAICTIVGVSQGSEMTNRRRRIGAALALATALLVTACGGGGGGAEAGTLRVASNSNLTALPFWVAQEQGLFEKHGLQIEYTKIENVATLPQALGTSFDIVLSTPTLAISSTAQGIPMVEVAGSSVDTEANPSNFLMVAKDSGITDVTQLPGKTIGVLNETGTLHVATLYWLQKSGVDPKSVKIVQVDGPSQADQLRSGRVDAVETVTPFSGQIESVGGVSLGTPYRSMALEISPIYWASREDWADGHDADIDKFVAALDEAQQYIAANDGAARDVLQDQTGYSDEIVASIPFPTYNTDVRQQDVALWLEAMRSATGFTGDVDPAALVHQPNP</sequence>
<protein>
    <submittedName>
        <fullName evidence="5">ABC-type nitrate/sulfonate/bicarbonate transport system substrate-binding protein</fullName>
    </submittedName>
</protein>
<comment type="similarity">
    <text evidence="2">Belongs to the bacterial solute-binding protein SsuA/TauA family.</text>
</comment>
<gene>
    <name evidence="5" type="ORF">FB558_3569</name>
</gene>
<evidence type="ECO:0000259" key="4">
    <source>
        <dbReference type="Pfam" id="PF09084"/>
    </source>
</evidence>
<dbReference type="PANTHER" id="PTHR30024:SF47">
    <property type="entry name" value="TAURINE-BINDING PERIPLASMIC PROTEIN"/>
    <property type="match status" value="1"/>
</dbReference>
<accession>A0A543DNX8</accession>
<dbReference type="InterPro" id="IPR015168">
    <property type="entry name" value="SsuA/THI5"/>
</dbReference>
<feature type="domain" description="SsuA/THI5-like" evidence="4">
    <location>
        <begin position="66"/>
        <end position="274"/>
    </location>
</feature>